<dbReference type="InterPro" id="IPR020846">
    <property type="entry name" value="MFS_dom"/>
</dbReference>
<accession>A0ABT0UZ31</accession>
<dbReference type="InterPro" id="IPR036259">
    <property type="entry name" value="MFS_trans_sf"/>
</dbReference>
<dbReference type="InterPro" id="IPR011701">
    <property type="entry name" value="MFS"/>
</dbReference>
<evidence type="ECO:0000256" key="8">
    <source>
        <dbReference type="SAM" id="Phobius"/>
    </source>
</evidence>
<evidence type="ECO:0000256" key="6">
    <source>
        <dbReference type="ARBA" id="ARBA00023136"/>
    </source>
</evidence>
<dbReference type="RefSeq" id="WP_250924108.1">
    <property type="nucleotide sequence ID" value="NZ_JAMQAW010000091.1"/>
</dbReference>
<evidence type="ECO:0000256" key="2">
    <source>
        <dbReference type="ARBA" id="ARBA00022448"/>
    </source>
</evidence>
<reference evidence="11" key="1">
    <citation type="submission" date="2022-06" db="EMBL/GenBank/DDBJ databases">
        <title>Genome public.</title>
        <authorList>
            <person name="Sun Q."/>
        </authorList>
    </citation>
    <scope>NUCLEOTIDE SEQUENCE</scope>
    <source>
        <strain evidence="11">CWNU-1</strain>
    </source>
</reference>
<feature type="transmembrane region" description="Helical" evidence="8">
    <location>
        <begin position="264"/>
        <end position="286"/>
    </location>
</feature>
<evidence type="ECO:0000256" key="5">
    <source>
        <dbReference type="ARBA" id="ARBA00022989"/>
    </source>
</evidence>
<feature type="transmembrane region" description="Helical" evidence="8">
    <location>
        <begin position="396"/>
        <end position="417"/>
    </location>
</feature>
<evidence type="ECO:0000313" key="12">
    <source>
        <dbReference type="Proteomes" id="UP001431429"/>
    </source>
</evidence>
<feature type="transmembrane region" description="Helical" evidence="8">
    <location>
        <begin position="229"/>
        <end position="252"/>
    </location>
</feature>
<organism evidence="11 12">
    <name type="scientific">Streptomyces albipurpureus</name>
    <dbReference type="NCBI Taxonomy" id="2897419"/>
    <lineage>
        <taxon>Bacteria</taxon>
        <taxon>Bacillati</taxon>
        <taxon>Actinomycetota</taxon>
        <taxon>Actinomycetes</taxon>
        <taxon>Kitasatosporales</taxon>
        <taxon>Streptomycetaceae</taxon>
        <taxon>Streptomyces</taxon>
    </lineage>
</organism>
<feature type="region of interest" description="Disordered" evidence="7">
    <location>
        <begin position="31"/>
        <end position="88"/>
    </location>
</feature>
<keyword evidence="5 8" id="KW-1133">Transmembrane helix</keyword>
<feature type="compositionally biased region" description="Polar residues" evidence="7">
    <location>
        <begin position="52"/>
        <end position="61"/>
    </location>
</feature>
<dbReference type="Proteomes" id="UP001431429">
    <property type="component" value="Unassembled WGS sequence"/>
</dbReference>
<dbReference type="Pfam" id="PF07690">
    <property type="entry name" value="MFS_1"/>
    <property type="match status" value="1"/>
</dbReference>
<dbReference type="PANTHER" id="PTHR23517">
    <property type="entry name" value="RESISTANCE PROTEIN MDTM, PUTATIVE-RELATED-RELATED"/>
    <property type="match status" value="1"/>
</dbReference>
<comment type="subcellular location">
    <subcellularLocation>
        <location evidence="1">Cell membrane</location>
        <topology evidence="1">Multi-pass membrane protein</topology>
    </subcellularLocation>
</comment>
<keyword evidence="4 8" id="KW-0812">Transmembrane</keyword>
<feature type="transmembrane region" description="Helical" evidence="8">
    <location>
        <begin position="429"/>
        <end position="454"/>
    </location>
</feature>
<dbReference type="EMBL" id="JAMQAW010000091">
    <property type="protein sequence ID" value="MCM2393813.1"/>
    <property type="molecule type" value="Genomic_DNA"/>
</dbReference>
<evidence type="ECO:0000259" key="10">
    <source>
        <dbReference type="PROSITE" id="PS50850"/>
    </source>
</evidence>
<dbReference type="PROSITE" id="PS50850">
    <property type="entry name" value="MFS"/>
    <property type="match status" value="1"/>
</dbReference>
<keyword evidence="3" id="KW-1003">Cell membrane</keyword>
<feature type="transmembrane region" description="Helical" evidence="8">
    <location>
        <begin position="307"/>
        <end position="330"/>
    </location>
</feature>
<feature type="transmembrane region" description="Helical" evidence="8">
    <location>
        <begin position="166"/>
        <end position="187"/>
    </location>
</feature>
<dbReference type="Gene3D" id="1.20.1250.20">
    <property type="entry name" value="MFS general substrate transporter like domains"/>
    <property type="match status" value="1"/>
</dbReference>
<evidence type="ECO:0000256" key="4">
    <source>
        <dbReference type="ARBA" id="ARBA00022692"/>
    </source>
</evidence>
<proteinExistence type="predicted"/>
<feature type="transmembrane region" description="Helical" evidence="8">
    <location>
        <begin position="460"/>
        <end position="481"/>
    </location>
</feature>
<evidence type="ECO:0000256" key="9">
    <source>
        <dbReference type="SAM" id="SignalP"/>
    </source>
</evidence>
<feature type="transmembrane region" description="Helical" evidence="8">
    <location>
        <begin position="199"/>
        <end position="217"/>
    </location>
</feature>
<feature type="compositionally biased region" description="Basic residues" evidence="7">
    <location>
        <begin position="77"/>
        <end position="87"/>
    </location>
</feature>
<gene>
    <name evidence="11" type="ORF">NBG84_37045</name>
</gene>
<evidence type="ECO:0000313" key="11">
    <source>
        <dbReference type="EMBL" id="MCM2393813.1"/>
    </source>
</evidence>
<feature type="transmembrane region" description="Helical" evidence="8">
    <location>
        <begin position="131"/>
        <end position="154"/>
    </location>
</feature>
<feature type="transmembrane region" description="Helical" evidence="8">
    <location>
        <begin position="342"/>
        <end position="363"/>
    </location>
</feature>
<feature type="chain" id="PRO_5045995423" evidence="9">
    <location>
        <begin position="21"/>
        <end position="484"/>
    </location>
</feature>
<feature type="transmembrane region" description="Helical" evidence="8">
    <location>
        <begin position="370"/>
        <end position="390"/>
    </location>
</feature>
<keyword evidence="6 8" id="KW-0472">Membrane</keyword>
<keyword evidence="12" id="KW-1185">Reference proteome</keyword>
<sequence length="484" mass="49558">MFRRLARTLLALALLLGALAATVPPRPAHPLAYPASGSPSPFIPAGDAERGTSPTDDSFQTAPGEGAPPSPGTVSSRPRRAGARPRSLHSDRWRTSYRRGFWYVAISFALVMAFGTAPTPLWPSYADQDGFGAITITEVFAVLVAGAAVGFLALGHLSDHYGRRRIVLPALTVAMVAAVVLSLWSSLPGLVVGRFLNGVAIGLMASTATAYLHDLYAREHPDRPTAARPAVVATAANLGGLALGPLVAGAVAQWLPHPLTLTQLGFAAALALSLLLTWTVPETVDLRSAAAQRPPRFALRDGAGREFASAAALGFFSFALFGLVTSLGAVMLRGTLGISSTFVAGLAPGVMFTAAAVGQLALARLPPARLLTVGALVFPVGLVLVALSLYHPSLGLYLAAVTVAGAGGGVLFKAGVARAGSAAAPASRAGVLAVYFTAAYAGLGLPSVLFSVAIRHWSTSVSMTGFAVVLCLGATLSAMAARRG</sequence>
<keyword evidence="2" id="KW-0813">Transport</keyword>
<feature type="signal peptide" evidence="9">
    <location>
        <begin position="1"/>
        <end position="20"/>
    </location>
</feature>
<comment type="caution">
    <text evidence="11">The sequence shown here is derived from an EMBL/GenBank/DDBJ whole genome shotgun (WGS) entry which is preliminary data.</text>
</comment>
<name>A0ABT0UZ31_9ACTN</name>
<evidence type="ECO:0000256" key="1">
    <source>
        <dbReference type="ARBA" id="ARBA00004651"/>
    </source>
</evidence>
<protein>
    <submittedName>
        <fullName evidence="11">MFS transporter</fullName>
    </submittedName>
</protein>
<dbReference type="PANTHER" id="PTHR23517:SF13">
    <property type="entry name" value="MAJOR FACILITATOR SUPERFAMILY MFS_1"/>
    <property type="match status" value="1"/>
</dbReference>
<evidence type="ECO:0000256" key="7">
    <source>
        <dbReference type="SAM" id="MobiDB-lite"/>
    </source>
</evidence>
<feature type="domain" description="Major facilitator superfamily (MFS) profile" evidence="10">
    <location>
        <begin position="93"/>
        <end position="484"/>
    </location>
</feature>
<keyword evidence="9" id="KW-0732">Signal</keyword>
<evidence type="ECO:0000256" key="3">
    <source>
        <dbReference type="ARBA" id="ARBA00022475"/>
    </source>
</evidence>
<dbReference type="SUPFAM" id="SSF103473">
    <property type="entry name" value="MFS general substrate transporter"/>
    <property type="match status" value="1"/>
</dbReference>
<dbReference type="InterPro" id="IPR050171">
    <property type="entry name" value="MFS_Transporters"/>
</dbReference>